<feature type="chain" id="PRO_5037187631" description="YD repeat-containing protein" evidence="1">
    <location>
        <begin position="26"/>
        <end position="310"/>
    </location>
</feature>
<evidence type="ECO:0000313" key="2">
    <source>
        <dbReference type="EMBL" id="MBD2754207.1"/>
    </source>
</evidence>
<evidence type="ECO:0000256" key="1">
    <source>
        <dbReference type="SAM" id="SignalP"/>
    </source>
</evidence>
<keyword evidence="1" id="KW-0732">Signal</keyword>
<evidence type="ECO:0000313" key="3">
    <source>
        <dbReference type="Proteomes" id="UP000653797"/>
    </source>
</evidence>
<dbReference type="AlphaFoldDB" id="A0A927GDW2"/>
<organism evidence="2 3">
    <name type="scientific">Spirosoma validum</name>
    <dbReference type="NCBI Taxonomy" id="2771355"/>
    <lineage>
        <taxon>Bacteria</taxon>
        <taxon>Pseudomonadati</taxon>
        <taxon>Bacteroidota</taxon>
        <taxon>Cytophagia</taxon>
        <taxon>Cytophagales</taxon>
        <taxon>Cytophagaceae</taxon>
        <taxon>Spirosoma</taxon>
    </lineage>
</organism>
<feature type="signal peptide" evidence="1">
    <location>
        <begin position="1"/>
        <end position="25"/>
    </location>
</feature>
<protein>
    <recommendedName>
        <fullName evidence="4">YD repeat-containing protein</fullName>
    </recommendedName>
</protein>
<dbReference type="Proteomes" id="UP000653797">
    <property type="component" value="Unassembled WGS sequence"/>
</dbReference>
<gene>
    <name evidence="2" type="ORF">IC230_14965</name>
</gene>
<evidence type="ECO:0008006" key="4">
    <source>
        <dbReference type="Google" id="ProtNLM"/>
    </source>
</evidence>
<name>A0A927GDW2_9BACT</name>
<accession>A0A927GDW2</accession>
<sequence length="310" mass="33698">MKLRVAIYLLLLVVAGSLVTCTDHSVPGVTPGSSPARLRVKSLTSELPNNVAKVSSFTYDGQGRLSSILTYQTPDSTVAELVYNVYLYDSQNRLTRLQRTRIPFPRPQNNQSVDGTSYVYSYNALGQVSAINAPNMLAWTYSYNAANQLARAVSRFSLPQFTIEGDIQFAFTGKNLTQTTGGTIIRYQGMPPGTSDRFPGVGPATYTHDDKINPFYGIPVIPPFTGGFGTVLSGPTSPGALFGGTDNVLNLSQNNVLSETPPSGQGYPLVTYQYQYNATNLPTVRIKTTGLPNPTGSVTIETLRFEYESY</sequence>
<dbReference type="RefSeq" id="WP_191039848.1">
    <property type="nucleotide sequence ID" value="NZ_JACXAA010000005.1"/>
</dbReference>
<proteinExistence type="predicted"/>
<keyword evidence="3" id="KW-1185">Reference proteome</keyword>
<reference evidence="2" key="1">
    <citation type="submission" date="2020-09" db="EMBL/GenBank/DDBJ databases">
        <authorList>
            <person name="Kim M.K."/>
        </authorList>
    </citation>
    <scope>NUCLEOTIDE SEQUENCE</scope>
    <source>
        <strain evidence="2">BT704</strain>
    </source>
</reference>
<comment type="caution">
    <text evidence="2">The sequence shown here is derived from an EMBL/GenBank/DDBJ whole genome shotgun (WGS) entry which is preliminary data.</text>
</comment>
<dbReference type="EMBL" id="JACXAA010000005">
    <property type="protein sequence ID" value="MBD2754207.1"/>
    <property type="molecule type" value="Genomic_DNA"/>
</dbReference>
<dbReference type="Gene3D" id="2.180.10.10">
    <property type="entry name" value="RHS repeat-associated core"/>
    <property type="match status" value="1"/>
</dbReference>